<keyword evidence="9" id="KW-0456">Lyase</keyword>
<comment type="pathway">
    <text evidence="1">Secondary metabolite metabolism; quinolate metabolism.</text>
</comment>
<sequence length="351" mass="40133">MRIDFHTHIIPQDIPNFTEKYGQDRWPVLHQTCTCGANIMVGGSVFREVTDQVWDPHRRIKDMDREGVDMQVLSPIPVTFSYWAPVEQALEMARVQNDFIADTVNAHPARFLGLGTVPMQDTDVAIQEMDRCIHELHLSGIEIGTNVNGSNIDSKEFAPFFEMAEKWNVPLFIHPWETMARDRTPRHNFMYTVGMPSETALAAASLIWSGVMEKYPKLKICFSHGGGSFPYIIPRLDQGWHVWPHLRLTSHPPSHYIDNLYFDSLNYDPLNLQFLIDRFGHERIMLGSDYPFLLREIPPGKVIDGMDSLTAEQKRFMLGENALQFLNVKEKKINHESTSNVSRGKAPSPGN</sequence>
<dbReference type="InterPro" id="IPR032466">
    <property type="entry name" value="Metal_Hydrolase"/>
</dbReference>
<proteinExistence type="inferred from homology"/>
<dbReference type="AlphaFoldDB" id="A0A1G8J8R6"/>
<evidence type="ECO:0000313" key="12">
    <source>
        <dbReference type="EMBL" id="SDI27659.1"/>
    </source>
</evidence>
<keyword evidence="13" id="KW-1185">Reference proteome</keyword>
<dbReference type="PANTHER" id="PTHR21240">
    <property type="entry name" value="2-AMINO-3-CARBOXYLMUCONATE-6-SEMIALDEHYDE DECARBOXYLASE"/>
    <property type="match status" value="1"/>
</dbReference>
<dbReference type="GO" id="GO:0001760">
    <property type="term" value="F:aminocarboxymuconate-semialdehyde decarboxylase activity"/>
    <property type="evidence" value="ECO:0007669"/>
    <property type="project" value="UniProtKB-EC"/>
</dbReference>
<dbReference type="Proteomes" id="UP000199163">
    <property type="component" value="Unassembled WGS sequence"/>
</dbReference>
<evidence type="ECO:0000256" key="8">
    <source>
        <dbReference type="ARBA" id="ARBA00022833"/>
    </source>
</evidence>
<dbReference type="PANTHER" id="PTHR21240:SF27">
    <property type="entry name" value="2-AMINO-3-CARBOXYMUCONATE-6-SEMIALDEHYDE DECARBOXYLASE"/>
    <property type="match status" value="1"/>
</dbReference>
<evidence type="ECO:0000256" key="4">
    <source>
        <dbReference type="ARBA" id="ARBA00012365"/>
    </source>
</evidence>
<protein>
    <recommendedName>
        <fullName evidence="5">2-amino-3-carboxymuconate-6-semialdehyde decarboxylase</fullName>
        <ecNumber evidence="4">4.1.1.45</ecNumber>
    </recommendedName>
    <alternativeName>
        <fullName evidence="10">Picolinate carboxylase</fullName>
    </alternativeName>
</protein>
<evidence type="ECO:0000256" key="3">
    <source>
        <dbReference type="ARBA" id="ARBA00011245"/>
    </source>
</evidence>
<reference evidence="12 13" key="1">
    <citation type="submission" date="2016-10" db="EMBL/GenBank/DDBJ databases">
        <authorList>
            <person name="de Groot N.N."/>
        </authorList>
    </citation>
    <scope>NUCLEOTIDE SEQUENCE [LARGE SCALE GENOMIC DNA]</scope>
    <source>
        <strain evidence="12 13">DSM 21632</strain>
    </source>
</reference>
<gene>
    <name evidence="12" type="ORF">SAMN05192534_13026</name>
</gene>
<keyword evidence="7" id="KW-0210">Decarboxylase</keyword>
<dbReference type="OrthoDB" id="9777673at2"/>
<dbReference type="InterPro" id="IPR032465">
    <property type="entry name" value="ACMSD"/>
</dbReference>
<dbReference type="GO" id="GO:0046872">
    <property type="term" value="F:metal ion binding"/>
    <property type="evidence" value="ECO:0007669"/>
    <property type="project" value="UniProtKB-KW"/>
</dbReference>
<evidence type="ECO:0000256" key="1">
    <source>
        <dbReference type="ARBA" id="ARBA00005079"/>
    </source>
</evidence>
<keyword evidence="8" id="KW-0862">Zinc</keyword>
<dbReference type="STRING" id="568899.SAMN05192534_13026"/>
<comment type="similarity">
    <text evidence="2">Belongs to the metallo-dependent hydrolases superfamily. ACMSD family.</text>
</comment>
<dbReference type="RefSeq" id="WP_091276306.1">
    <property type="nucleotide sequence ID" value="NZ_FNDK01000030.1"/>
</dbReference>
<feature type="domain" description="Amidohydrolase-related" evidence="11">
    <location>
        <begin position="3"/>
        <end position="327"/>
    </location>
</feature>
<organism evidence="12 13">
    <name type="scientific">Alteribacillus persepolensis</name>
    <dbReference type="NCBI Taxonomy" id="568899"/>
    <lineage>
        <taxon>Bacteria</taxon>
        <taxon>Bacillati</taxon>
        <taxon>Bacillota</taxon>
        <taxon>Bacilli</taxon>
        <taxon>Bacillales</taxon>
        <taxon>Bacillaceae</taxon>
        <taxon>Alteribacillus</taxon>
    </lineage>
</organism>
<dbReference type="SUPFAM" id="SSF51556">
    <property type="entry name" value="Metallo-dependent hydrolases"/>
    <property type="match status" value="1"/>
</dbReference>
<dbReference type="GO" id="GO:0005829">
    <property type="term" value="C:cytosol"/>
    <property type="evidence" value="ECO:0007669"/>
    <property type="project" value="TreeGrafter"/>
</dbReference>
<evidence type="ECO:0000256" key="9">
    <source>
        <dbReference type="ARBA" id="ARBA00023239"/>
    </source>
</evidence>
<evidence type="ECO:0000256" key="7">
    <source>
        <dbReference type="ARBA" id="ARBA00022793"/>
    </source>
</evidence>
<comment type="subunit">
    <text evidence="3">Monomer.</text>
</comment>
<keyword evidence="6" id="KW-0479">Metal-binding</keyword>
<name>A0A1G8J8R6_9BACI</name>
<evidence type="ECO:0000259" key="11">
    <source>
        <dbReference type="Pfam" id="PF04909"/>
    </source>
</evidence>
<accession>A0A1G8J8R6</accession>
<dbReference type="Gene3D" id="3.20.20.140">
    <property type="entry name" value="Metal-dependent hydrolases"/>
    <property type="match status" value="1"/>
</dbReference>
<evidence type="ECO:0000256" key="5">
    <source>
        <dbReference type="ARBA" id="ARBA00021214"/>
    </source>
</evidence>
<dbReference type="EMBL" id="FNDK01000030">
    <property type="protein sequence ID" value="SDI27659.1"/>
    <property type="molecule type" value="Genomic_DNA"/>
</dbReference>
<evidence type="ECO:0000313" key="13">
    <source>
        <dbReference type="Proteomes" id="UP000199163"/>
    </source>
</evidence>
<evidence type="ECO:0000256" key="6">
    <source>
        <dbReference type="ARBA" id="ARBA00022723"/>
    </source>
</evidence>
<dbReference type="GO" id="GO:0016787">
    <property type="term" value="F:hydrolase activity"/>
    <property type="evidence" value="ECO:0007669"/>
    <property type="project" value="InterPro"/>
</dbReference>
<evidence type="ECO:0000256" key="10">
    <source>
        <dbReference type="ARBA" id="ARBA00031120"/>
    </source>
</evidence>
<dbReference type="Pfam" id="PF04909">
    <property type="entry name" value="Amidohydro_2"/>
    <property type="match status" value="1"/>
</dbReference>
<dbReference type="InterPro" id="IPR006680">
    <property type="entry name" value="Amidohydro-rel"/>
</dbReference>
<evidence type="ECO:0000256" key="2">
    <source>
        <dbReference type="ARBA" id="ARBA00005871"/>
    </source>
</evidence>
<dbReference type="GO" id="GO:0019748">
    <property type="term" value="P:secondary metabolic process"/>
    <property type="evidence" value="ECO:0007669"/>
    <property type="project" value="TreeGrafter"/>
</dbReference>
<dbReference type="EC" id="4.1.1.45" evidence="4"/>